<evidence type="ECO:0000313" key="3">
    <source>
        <dbReference type="Proteomes" id="UP000756346"/>
    </source>
</evidence>
<name>A0A9P9BMZ7_9PEZI</name>
<keyword evidence="1" id="KW-0732">Signal</keyword>
<sequence>MYRVLWGRLAEGVCLTLVVAHVCKGKEICVPRQVSAAGTARQTLAWARAGPKLPKPWIMTRTLQHAHRYVCVCVCVCVWRPR</sequence>
<protein>
    <recommendedName>
        <fullName evidence="4">Secreted protein</fullName>
    </recommendedName>
</protein>
<evidence type="ECO:0008006" key="4">
    <source>
        <dbReference type="Google" id="ProtNLM"/>
    </source>
</evidence>
<organism evidence="2 3">
    <name type="scientific">Microdochium trichocladiopsis</name>
    <dbReference type="NCBI Taxonomy" id="1682393"/>
    <lineage>
        <taxon>Eukaryota</taxon>
        <taxon>Fungi</taxon>
        <taxon>Dikarya</taxon>
        <taxon>Ascomycota</taxon>
        <taxon>Pezizomycotina</taxon>
        <taxon>Sordariomycetes</taxon>
        <taxon>Xylariomycetidae</taxon>
        <taxon>Xylariales</taxon>
        <taxon>Microdochiaceae</taxon>
        <taxon>Microdochium</taxon>
    </lineage>
</organism>
<evidence type="ECO:0000313" key="2">
    <source>
        <dbReference type="EMBL" id="KAH7030736.1"/>
    </source>
</evidence>
<comment type="caution">
    <text evidence="2">The sequence shown here is derived from an EMBL/GenBank/DDBJ whole genome shotgun (WGS) entry which is preliminary data.</text>
</comment>
<reference evidence="2" key="1">
    <citation type="journal article" date="2021" name="Nat. Commun.">
        <title>Genetic determinants of endophytism in the Arabidopsis root mycobiome.</title>
        <authorList>
            <person name="Mesny F."/>
            <person name="Miyauchi S."/>
            <person name="Thiergart T."/>
            <person name="Pickel B."/>
            <person name="Atanasova L."/>
            <person name="Karlsson M."/>
            <person name="Huettel B."/>
            <person name="Barry K.W."/>
            <person name="Haridas S."/>
            <person name="Chen C."/>
            <person name="Bauer D."/>
            <person name="Andreopoulos W."/>
            <person name="Pangilinan J."/>
            <person name="LaButti K."/>
            <person name="Riley R."/>
            <person name="Lipzen A."/>
            <person name="Clum A."/>
            <person name="Drula E."/>
            <person name="Henrissat B."/>
            <person name="Kohler A."/>
            <person name="Grigoriev I.V."/>
            <person name="Martin F.M."/>
            <person name="Hacquard S."/>
        </authorList>
    </citation>
    <scope>NUCLEOTIDE SEQUENCE</scope>
    <source>
        <strain evidence="2">MPI-CAGE-CH-0230</strain>
    </source>
</reference>
<evidence type="ECO:0000256" key="1">
    <source>
        <dbReference type="SAM" id="SignalP"/>
    </source>
</evidence>
<keyword evidence="3" id="KW-1185">Reference proteome</keyword>
<dbReference type="Proteomes" id="UP000756346">
    <property type="component" value="Unassembled WGS sequence"/>
</dbReference>
<dbReference type="AlphaFoldDB" id="A0A9P9BMZ7"/>
<proteinExistence type="predicted"/>
<feature type="chain" id="PRO_5040317699" description="Secreted protein" evidence="1">
    <location>
        <begin position="26"/>
        <end position="82"/>
    </location>
</feature>
<dbReference type="RefSeq" id="XP_046012416.1">
    <property type="nucleotide sequence ID" value="XM_046147917.1"/>
</dbReference>
<accession>A0A9P9BMZ7</accession>
<gene>
    <name evidence="2" type="ORF">B0I36DRAFT_113377</name>
</gene>
<dbReference type="EMBL" id="JAGTJQ010000005">
    <property type="protein sequence ID" value="KAH7030736.1"/>
    <property type="molecule type" value="Genomic_DNA"/>
</dbReference>
<feature type="signal peptide" evidence="1">
    <location>
        <begin position="1"/>
        <end position="25"/>
    </location>
</feature>
<dbReference type="GeneID" id="70177463"/>